<feature type="compositionally biased region" description="Basic and acidic residues" evidence="2">
    <location>
        <begin position="80"/>
        <end position="89"/>
    </location>
</feature>
<feature type="compositionally biased region" description="Polar residues" evidence="2">
    <location>
        <begin position="435"/>
        <end position="446"/>
    </location>
</feature>
<comment type="caution">
    <text evidence="3">The sequence shown here is derived from an EMBL/GenBank/DDBJ whole genome shotgun (WGS) entry which is preliminary data.</text>
</comment>
<keyword evidence="4" id="KW-1185">Reference proteome</keyword>
<gene>
    <name evidence="3" type="ORF">CU098_009237</name>
</gene>
<feature type="compositionally biased region" description="Low complexity" evidence="2">
    <location>
        <begin position="99"/>
        <end position="122"/>
    </location>
</feature>
<feature type="region of interest" description="Disordered" evidence="2">
    <location>
        <begin position="44"/>
        <end position="140"/>
    </location>
</feature>
<dbReference type="Proteomes" id="UP000253551">
    <property type="component" value="Unassembled WGS sequence"/>
</dbReference>
<feature type="compositionally biased region" description="Basic and acidic residues" evidence="2">
    <location>
        <begin position="372"/>
        <end position="390"/>
    </location>
</feature>
<name>A0A367JNI4_RHIST</name>
<dbReference type="EMBL" id="PJQM01002984">
    <property type="protein sequence ID" value="RCH91493.1"/>
    <property type="molecule type" value="Genomic_DNA"/>
</dbReference>
<feature type="compositionally biased region" description="Polar residues" evidence="2">
    <location>
        <begin position="152"/>
        <end position="165"/>
    </location>
</feature>
<protein>
    <submittedName>
        <fullName evidence="3">Uncharacterized protein</fullName>
    </submittedName>
</protein>
<evidence type="ECO:0000313" key="3">
    <source>
        <dbReference type="EMBL" id="RCH91493.1"/>
    </source>
</evidence>
<proteinExistence type="predicted"/>
<reference evidence="3 4" key="1">
    <citation type="journal article" date="2018" name="G3 (Bethesda)">
        <title>Phylogenetic and Phylogenomic Definition of Rhizopus Species.</title>
        <authorList>
            <person name="Gryganskyi A.P."/>
            <person name="Golan J."/>
            <person name="Dolatabadi S."/>
            <person name="Mondo S."/>
            <person name="Robb S."/>
            <person name="Idnurm A."/>
            <person name="Muszewska A."/>
            <person name="Steczkiewicz K."/>
            <person name="Masonjones S."/>
            <person name="Liao H.L."/>
            <person name="Gajdeczka M.T."/>
            <person name="Anike F."/>
            <person name="Vuek A."/>
            <person name="Anishchenko I.M."/>
            <person name="Voigt K."/>
            <person name="de Hoog G.S."/>
            <person name="Smith M.E."/>
            <person name="Heitman J."/>
            <person name="Vilgalys R."/>
            <person name="Stajich J.E."/>
        </authorList>
    </citation>
    <scope>NUCLEOTIDE SEQUENCE [LARGE SCALE GENOMIC DNA]</scope>
    <source>
        <strain evidence="3 4">LSU 92-RS-03</strain>
    </source>
</reference>
<feature type="compositionally biased region" description="Polar residues" evidence="2">
    <location>
        <begin position="396"/>
        <end position="410"/>
    </location>
</feature>
<feature type="coiled-coil region" evidence="1">
    <location>
        <begin position="288"/>
        <end position="340"/>
    </location>
</feature>
<dbReference type="STRING" id="4846.A0A367JNI4"/>
<sequence length="481" mass="53903">MHETDSKQTKLTSKERIALRRAAANEQVIKRNKRSRAKIITNSDGNHEILIPQTLTPEQEQYEFPPRSKFLKRLATTERVQPETDDHPFEAYSVPPSPQSLQAPPSPLSLQEPPLSPSLLQEPPSPRLHQSAVGQSQQKHDPVALEAYFSRGFSNDTERNNPNSEQKVDAWMIDVERNSRHKRRTQSPKSSNNNNNNNSSSNNRILFKSDAGKRLANIIQNTTLQAPDESCKKHYVPRRLLTKRPVAVTETASRIQTIWQVYQSLPRQQIENQVGLTAMSSTGERTPIAGLVHIVNKLEESLRRQEQKSAERLQKLESLLEEETMKRGRAEASLKQLELSISKNQLDGSSSRKVQESSSASKPVRKISLAPKEARKISLTPKEARKDSLAPKKARQSSLLSKAVNNNISTPKEVKKSSLSKEASSNNSPSKQARKSSLLSKVTSPSKEVRKSSILSKDIKKKMDVSSSKKKVLTRTSMAGK</sequence>
<feature type="compositionally biased region" description="Low complexity" evidence="2">
    <location>
        <begin position="190"/>
        <end position="203"/>
    </location>
</feature>
<feature type="region of interest" description="Disordered" evidence="2">
    <location>
        <begin position="152"/>
        <end position="171"/>
    </location>
</feature>
<accession>A0A367JNI4</accession>
<keyword evidence="1" id="KW-0175">Coiled coil</keyword>
<dbReference type="OrthoDB" id="2279208at2759"/>
<organism evidence="3 4">
    <name type="scientific">Rhizopus stolonifer</name>
    <name type="common">Rhizopus nigricans</name>
    <dbReference type="NCBI Taxonomy" id="4846"/>
    <lineage>
        <taxon>Eukaryota</taxon>
        <taxon>Fungi</taxon>
        <taxon>Fungi incertae sedis</taxon>
        <taxon>Mucoromycota</taxon>
        <taxon>Mucoromycotina</taxon>
        <taxon>Mucoromycetes</taxon>
        <taxon>Mucorales</taxon>
        <taxon>Mucorineae</taxon>
        <taxon>Rhizopodaceae</taxon>
        <taxon>Rhizopus</taxon>
    </lineage>
</organism>
<evidence type="ECO:0000313" key="4">
    <source>
        <dbReference type="Proteomes" id="UP000253551"/>
    </source>
</evidence>
<feature type="compositionally biased region" description="Basic and acidic residues" evidence="2">
    <location>
        <begin position="447"/>
        <end position="464"/>
    </location>
</feature>
<feature type="compositionally biased region" description="Low complexity" evidence="2">
    <location>
        <begin position="420"/>
        <end position="431"/>
    </location>
</feature>
<feature type="compositionally biased region" description="Polar residues" evidence="2">
    <location>
        <begin position="345"/>
        <end position="361"/>
    </location>
</feature>
<dbReference type="AlphaFoldDB" id="A0A367JNI4"/>
<evidence type="ECO:0000256" key="2">
    <source>
        <dbReference type="SAM" id="MobiDB-lite"/>
    </source>
</evidence>
<feature type="region of interest" description="Disordered" evidence="2">
    <location>
        <begin position="345"/>
        <end position="481"/>
    </location>
</feature>
<feature type="region of interest" description="Disordered" evidence="2">
    <location>
        <begin position="178"/>
        <end position="204"/>
    </location>
</feature>
<evidence type="ECO:0000256" key="1">
    <source>
        <dbReference type="SAM" id="Coils"/>
    </source>
</evidence>